<comment type="cofactor">
    <cofactor evidence="8">
        <name>dipyrromethane</name>
        <dbReference type="ChEBI" id="CHEBI:60342"/>
    </cofactor>
    <text evidence="8">Binds 1 dipyrromethane group covalently.</text>
</comment>
<evidence type="ECO:0000256" key="2">
    <source>
        <dbReference type="ARBA" id="ARBA00004735"/>
    </source>
</evidence>
<comment type="catalytic activity">
    <reaction evidence="7 8">
        <text>4 porphobilinogen + H2O = hydroxymethylbilane + 4 NH4(+)</text>
        <dbReference type="Rhea" id="RHEA:13185"/>
        <dbReference type="ChEBI" id="CHEBI:15377"/>
        <dbReference type="ChEBI" id="CHEBI:28938"/>
        <dbReference type="ChEBI" id="CHEBI:57845"/>
        <dbReference type="ChEBI" id="CHEBI:58126"/>
        <dbReference type="EC" id="2.5.1.61"/>
    </reaction>
</comment>
<evidence type="ECO:0000313" key="11">
    <source>
        <dbReference type="EMBL" id="OLA39483.1"/>
    </source>
</evidence>
<evidence type="ECO:0000256" key="6">
    <source>
        <dbReference type="ARBA" id="ARBA00023244"/>
    </source>
</evidence>
<evidence type="ECO:0000259" key="10">
    <source>
        <dbReference type="Pfam" id="PF03900"/>
    </source>
</evidence>
<dbReference type="GO" id="GO:0004418">
    <property type="term" value="F:hydroxymethylbilane synthase activity"/>
    <property type="evidence" value="ECO:0007669"/>
    <property type="project" value="UniProtKB-UniRule"/>
</dbReference>
<feature type="domain" description="Porphobilinogen deaminase C-terminal" evidence="10">
    <location>
        <begin position="228"/>
        <end position="294"/>
    </location>
</feature>
<protein>
    <recommendedName>
        <fullName evidence="8">Porphobilinogen deaminase</fullName>
        <shortName evidence="8">PBG</shortName>
        <ecNumber evidence="8">2.5.1.61</ecNumber>
    </recommendedName>
    <alternativeName>
        <fullName evidence="8">Hydroxymethylbilane synthase</fullName>
        <shortName evidence="8">HMBS</shortName>
    </alternativeName>
    <alternativeName>
        <fullName evidence="8">Pre-uroporphyrinogen synthase</fullName>
    </alternativeName>
</protein>
<gene>
    <name evidence="8" type="primary">hemC</name>
    <name evidence="11" type="ORF">BHW43_00940</name>
</gene>
<comment type="caution">
    <text evidence="11">The sequence shown here is derived from an EMBL/GenBank/DDBJ whole genome shotgun (WGS) entry which is preliminary data.</text>
</comment>
<dbReference type="PIRSF" id="PIRSF001438">
    <property type="entry name" value="4pyrrol_synth_OHMeBilane_synth"/>
    <property type="match status" value="1"/>
</dbReference>
<dbReference type="HAMAP" id="MF_00260">
    <property type="entry name" value="Porphobil_deam"/>
    <property type="match status" value="1"/>
</dbReference>
<evidence type="ECO:0000256" key="7">
    <source>
        <dbReference type="ARBA" id="ARBA00048169"/>
    </source>
</evidence>
<dbReference type="SUPFAM" id="SSF53850">
    <property type="entry name" value="Periplasmic binding protein-like II"/>
    <property type="match status" value="1"/>
</dbReference>
<comment type="similarity">
    <text evidence="3 8">Belongs to the HMBS family.</text>
</comment>
<dbReference type="Pfam" id="PF01379">
    <property type="entry name" value="Porphobil_deam"/>
    <property type="match status" value="1"/>
</dbReference>
<comment type="miscellaneous">
    <text evidence="8">The porphobilinogen subunits are added to the dipyrromethane group.</text>
</comment>
<reference evidence="11 12" key="1">
    <citation type="journal article" date="2016" name="Nat. Biotechnol.">
        <title>Measurement of bacterial replication rates in microbial communities.</title>
        <authorList>
            <person name="Brown C.T."/>
            <person name="Olm M.R."/>
            <person name="Thomas B.C."/>
            <person name="Banfield J.F."/>
        </authorList>
    </citation>
    <scope>NUCLEOTIDE SEQUENCE [LARGE SCALE GENOMIC DNA]</scope>
    <source>
        <strain evidence="11">46_33</strain>
    </source>
</reference>
<comment type="subunit">
    <text evidence="4 8">Monomer.</text>
</comment>
<proteinExistence type="inferred from homology"/>
<dbReference type="Gene3D" id="3.40.190.10">
    <property type="entry name" value="Periplasmic binding protein-like II"/>
    <property type="match status" value="2"/>
</dbReference>
<dbReference type="FunFam" id="3.40.190.10:FF:000005">
    <property type="entry name" value="Porphobilinogen deaminase"/>
    <property type="match status" value="1"/>
</dbReference>
<name>A0A1Q6RAT6_9FIRM</name>
<evidence type="ECO:0000256" key="4">
    <source>
        <dbReference type="ARBA" id="ARBA00011245"/>
    </source>
</evidence>
<dbReference type="RefSeq" id="WP_303679155.1">
    <property type="nucleotide sequence ID" value="NZ_JAXWFG010000008.1"/>
</dbReference>
<dbReference type="AlphaFoldDB" id="A0A1Q6RAT6"/>
<dbReference type="FunFam" id="3.40.190.10:FF:000004">
    <property type="entry name" value="Porphobilinogen deaminase"/>
    <property type="match status" value="1"/>
</dbReference>
<dbReference type="EC" id="2.5.1.61" evidence="8"/>
<dbReference type="InterPro" id="IPR022419">
    <property type="entry name" value="Porphobilin_deaminase_cofac_BS"/>
</dbReference>
<keyword evidence="5 8" id="KW-0808">Transferase</keyword>
<feature type="domain" description="Porphobilinogen deaminase N-terminal" evidence="9">
    <location>
        <begin position="5"/>
        <end position="212"/>
    </location>
</feature>
<feature type="modified residue" description="S-(dipyrrolylmethanemethyl)cysteine" evidence="8">
    <location>
        <position position="241"/>
    </location>
</feature>
<evidence type="ECO:0000256" key="1">
    <source>
        <dbReference type="ARBA" id="ARBA00002869"/>
    </source>
</evidence>
<evidence type="ECO:0000256" key="3">
    <source>
        <dbReference type="ARBA" id="ARBA00005638"/>
    </source>
</evidence>
<dbReference type="EMBL" id="MNTG01000001">
    <property type="protein sequence ID" value="OLA39483.1"/>
    <property type="molecule type" value="Genomic_DNA"/>
</dbReference>
<dbReference type="InterPro" id="IPR022417">
    <property type="entry name" value="Porphobilin_deaminase_N"/>
</dbReference>
<organism evidence="11 12">
    <name type="scientific">Phascolarctobacterium succinatutens</name>
    <dbReference type="NCBI Taxonomy" id="626940"/>
    <lineage>
        <taxon>Bacteria</taxon>
        <taxon>Bacillati</taxon>
        <taxon>Bacillota</taxon>
        <taxon>Negativicutes</taxon>
        <taxon>Acidaminococcales</taxon>
        <taxon>Acidaminococcaceae</taxon>
        <taxon>Phascolarctobacterium</taxon>
    </lineage>
</organism>
<dbReference type="SUPFAM" id="SSF54782">
    <property type="entry name" value="Porphobilinogen deaminase (hydroxymethylbilane synthase), C-terminal domain"/>
    <property type="match status" value="1"/>
</dbReference>
<dbReference type="Gene3D" id="3.30.160.40">
    <property type="entry name" value="Porphobilinogen deaminase, C-terminal domain"/>
    <property type="match status" value="1"/>
</dbReference>
<dbReference type="InterPro" id="IPR036803">
    <property type="entry name" value="Porphobilinogen_deaminase_C_sf"/>
</dbReference>
<dbReference type="PRINTS" id="PR00151">
    <property type="entry name" value="PORPHBDMNASE"/>
</dbReference>
<keyword evidence="6 8" id="KW-0627">Porphyrin biosynthesis</keyword>
<dbReference type="GO" id="GO:0005737">
    <property type="term" value="C:cytoplasm"/>
    <property type="evidence" value="ECO:0007669"/>
    <property type="project" value="UniProtKB-UniRule"/>
</dbReference>
<comment type="function">
    <text evidence="1 8">Tetrapolymerization of the monopyrrole PBG into the hydroxymethylbilane pre-uroporphyrinogen in several discrete steps.</text>
</comment>
<dbReference type="PROSITE" id="PS00533">
    <property type="entry name" value="PORPHOBILINOGEN_DEAM"/>
    <property type="match status" value="1"/>
</dbReference>
<comment type="pathway">
    <text evidence="2">Porphyrin-containing compound metabolism; protoporphyrin-IX biosynthesis; coproporphyrinogen-III from 5-aminolevulinate: step 2/4.</text>
</comment>
<dbReference type="Pfam" id="PF03900">
    <property type="entry name" value="Porphobil_deamC"/>
    <property type="match status" value="1"/>
</dbReference>
<dbReference type="GO" id="GO:0006782">
    <property type="term" value="P:protoporphyrinogen IX biosynthetic process"/>
    <property type="evidence" value="ECO:0007669"/>
    <property type="project" value="UniProtKB-UniRule"/>
</dbReference>
<dbReference type="Proteomes" id="UP000186777">
    <property type="component" value="Unassembled WGS sequence"/>
</dbReference>
<evidence type="ECO:0000259" key="9">
    <source>
        <dbReference type="Pfam" id="PF01379"/>
    </source>
</evidence>
<evidence type="ECO:0000313" key="12">
    <source>
        <dbReference type="Proteomes" id="UP000186777"/>
    </source>
</evidence>
<evidence type="ECO:0000256" key="5">
    <source>
        <dbReference type="ARBA" id="ARBA00022679"/>
    </source>
</evidence>
<dbReference type="PANTHER" id="PTHR11557">
    <property type="entry name" value="PORPHOBILINOGEN DEAMINASE"/>
    <property type="match status" value="1"/>
</dbReference>
<sequence length="306" mass="32772">MKAKLTIGTRQSLLALWQSNHIAALLRKQYPECEVVLKKIVTKGDRILDVPLAQIGGKGLFTKEIEEDLLDGTIDLAVHSLKDMPTVLPEGLCLTAITERANVGDAFVSNKYGSFEELPLGAVVGTSSLRRKAQLLAKRPDLEIRDLRGNVDTRLRKLDEGLYDAIILAAAGLERLGHGDRISSLIPADVCLPAVGQGALAIEARTADKEVRDMLSFLNDLNTKQATDAERAFLGLLEGGCQVPIGVHADVEGENIRIEAIIAALDGSTILRDTINGKADDAVSLGQQLGKKMLAAGGQEILASIL</sequence>
<dbReference type="PANTHER" id="PTHR11557:SF0">
    <property type="entry name" value="PORPHOBILINOGEN DEAMINASE"/>
    <property type="match status" value="1"/>
</dbReference>
<dbReference type="CDD" id="cd13646">
    <property type="entry name" value="PBP2_EcHMBS_like"/>
    <property type="match status" value="1"/>
</dbReference>
<dbReference type="STRING" id="626940.BHW43_00940"/>
<dbReference type="NCBIfam" id="TIGR00212">
    <property type="entry name" value="hemC"/>
    <property type="match status" value="1"/>
</dbReference>
<evidence type="ECO:0000256" key="8">
    <source>
        <dbReference type="HAMAP-Rule" id="MF_00260"/>
    </source>
</evidence>
<accession>A0A1Q6RAT6</accession>
<dbReference type="InterPro" id="IPR022418">
    <property type="entry name" value="Porphobilinogen_deaminase_C"/>
</dbReference>
<dbReference type="InterPro" id="IPR000860">
    <property type="entry name" value="HemC"/>
</dbReference>